<dbReference type="EMBL" id="QEWE01000015">
    <property type="protein sequence ID" value="REJ28984.1"/>
    <property type="molecule type" value="Genomic_DNA"/>
</dbReference>
<name>A0A150M6F0_9BACI</name>
<dbReference type="OrthoDB" id="2973146at2"/>
<protein>
    <submittedName>
        <fullName evidence="2">Uncharacterized protein</fullName>
    </submittedName>
</protein>
<keyword evidence="1" id="KW-0175">Coiled coil</keyword>
<reference evidence="2 4" key="1">
    <citation type="submission" date="2016-01" db="EMBL/GenBank/DDBJ databases">
        <title>Draft Genome Sequences of Seven Thermophilic Sporeformers Isolated from Foods.</title>
        <authorList>
            <person name="Berendsen E.M."/>
            <person name="Wells-Bennik M.H."/>
            <person name="Krawcyk A.O."/>
            <person name="De Jong A."/>
            <person name="Holsappel S."/>
            <person name="Eijlander R.T."/>
            <person name="Kuipers O.P."/>
        </authorList>
    </citation>
    <scope>NUCLEOTIDE SEQUENCE [LARGE SCALE GENOMIC DNA]</scope>
    <source>
        <strain evidence="2 4">B4135</strain>
    </source>
</reference>
<accession>A0A150M6F0</accession>
<dbReference type="Proteomes" id="UP000257014">
    <property type="component" value="Unassembled WGS sequence"/>
</dbReference>
<evidence type="ECO:0000313" key="3">
    <source>
        <dbReference type="EMBL" id="REJ28984.1"/>
    </source>
</evidence>
<dbReference type="AlphaFoldDB" id="A0A150M6F0"/>
<dbReference type="Gene3D" id="1.20.5.170">
    <property type="match status" value="1"/>
</dbReference>
<evidence type="ECO:0000313" key="4">
    <source>
        <dbReference type="Proteomes" id="UP000075683"/>
    </source>
</evidence>
<organism evidence="2 4">
    <name type="scientific">Caldibacillus debilis</name>
    <dbReference type="NCBI Taxonomy" id="301148"/>
    <lineage>
        <taxon>Bacteria</taxon>
        <taxon>Bacillati</taxon>
        <taxon>Bacillota</taxon>
        <taxon>Bacilli</taxon>
        <taxon>Bacillales</taxon>
        <taxon>Bacillaceae</taxon>
        <taxon>Caldibacillus</taxon>
    </lineage>
</organism>
<gene>
    <name evidence="2" type="ORF">B4135_0874</name>
    <name evidence="3" type="ORF">C6P37_06985</name>
</gene>
<evidence type="ECO:0000256" key="1">
    <source>
        <dbReference type="SAM" id="Coils"/>
    </source>
</evidence>
<dbReference type="InterPro" id="IPR048062">
    <property type="entry name" value="SE1832-like"/>
</dbReference>
<comment type="caution">
    <text evidence="2">The sequence shown here is derived from an EMBL/GenBank/DDBJ whole genome shotgun (WGS) entry which is preliminary data.</text>
</comment>
<evidence type="ECO:0000313" key="5">
    <source>
        <dbReference type="Proteomes" id="UP000257014"/>
    </source>
</evidence>
<dbReference type="Proteomes" id="UP000075683">
    <property type="component" value="Unassembled WGS sequence"/>
</dbReference>
<dbReference type="EMBL" id="LQYT01000037">
    <property type="protein sequence ID" value="KYD19975.1"/>
    <property type="molecule type" value="Genomic_DNA"/>
</dbReference>
<proteinExistence type="predicted"/>
<dbReference type="NCBIfam" id="NF040877">
    <property type="entry name" value="SE1832_fam"/>
    <property type="match status" value="1"/>
</dbReference>
<dbReference type="RefSeq" id="WP_020154421.1">
    <property type="nucleotide sequence ID" value="NZ_JBAIZG010000043.1"/>
</dbReference>
<reference evidence="3 5" key="2">
    <citation type="submission" date="2018-03" db="EMBL/GenBank/DDBJ databases">
        <authorList>
            <person name="Keele B.F."/>
        </authorList>
    </citation>
    <scope>NUCLEOTIDE SEQUENCE [LARGE SCALE GENOMIC DNA]</scope>
    <source>
        <strain evidence="3">ZCTH4_d</strain>
    </source>
</reference>
<sequence length="66" mass="7784">MTKKEILQKIEELKSDYIRIQGDIEKLENTGNRIEAAEKHLSRIEEELKRLRALLAQYEWPESSGN</sequence>
<evidence type="ECO:0000313" key="2">
    <source>
        <dbReference type="EMBL" id="KYD19975.1"/>
    </source>
</evidence>
<feature type="coiled-coil region" evidence="1">
    <location>
        <begin position="3"/>
        <end position="57"/>
    </location>
</feature>